<comment type="subcellular location">
    <subcellularLocation>
        <location evidence="1">Membrane</location>
        <topology evidence="1">Multi-pass membrane protein</topology>
    </subcellularLocation>
</comment>
<dbReference type="EMBL" id="JBGEWD010000016">
    <property type="protein sequence ID" value="MEY8001292.1"/>
    <property type="molecule type" value="Genomic_DNA"/>
</dbReference>
<evidence type="ECO:0000313" key="10">
    <source>
        <dbReference type="Proteomes" id="UP001564657"/>
    </source>
</evidence>
<feature type="transmembrane region" description="Helical" evidence="8">
    <location>
        <begin position="148"/>
        <end position="165"/>
    </location>
</feature>
<feature type="transmembrane region" description="Helical" evidence="8">
    <location>
        <begin position="327"/>
        <end position="351"/>
    </location>
</feature>
<keyword evidence="10" id="KW-1185">Reference proteome</keyword>
<evidence type="ECO:0000256" key="2">
    <source>
        <dbReference type="ARBA" id="ARBA00007998"/>
    </source>
</evidence>
<evidence type="ECO:0000256" key="7">
    <source>
        <dbReference type="ARBA" id="ARBA00023136"/>
    </source>
</evidence>
<name>A0ABV4BR85_9CLOT</name>
<evidence type="ECO:0000256" key="3">
    <source>
        <dbReference type="ARBA" id="ARBA00022448"/>
    </source>
</evidence>
<keyword evidence="4" id="KW-0309">Germination</keyword>
<feature type="transmembrane region" description="Helical" evidence="8">
    <location>
        <begin position="185"/>
        <end position="207"/>
    </location>
</feature>
<evidence type="ECO:0000313" key="9">
    <source>
        <dbReference type="EMBL" id="MEY8001292.1"/>
    </source>
</evidence>
<dbReference type="Proteomes" id="UP001564657">
    <property type="component" value="Unassembled WGS sequence"/>
</dbReference>
<feature type="transmembrane region" description="Helical" evidence="8">
    <location>
        <begin position="43"/>
        <end position="64"/>
    </location>
</feature>
<feature type="transmembrane region" description="Helical" evidence="8">
    <location>
        <begin position="304"/>
        <end position="321"/>
    </location>
</feature>
<keyword evidence="3" id="KW-0813">Transport</keyword>
<sequence length="363" mass="41926">MKKKNSNNITCRQLINFLLSAQIGVKLLQTPNVLAQKSGHDGWIPVIIVGILVAVSLIFIIMLLEKCKNSSIYDISNYLYGKYIGTLFNILIFLYLWFAACLNLRLFAETLKINYLRFTPSIVLTFFIISPTFYLCMYGFKAIARFSFIIWFFLVITYTLLLFSINSCDIKILMPIGESGFSGILGGMGECYYIFLGFEIIVIIYPFITDKEKIIKYSLITQSIVITFFLSIVLICTTFFGENQLQKMVFPLIRLSRTYTVPIFERIDLLYISSWIPVMVMSVSSYFFPAYYSIQKLFKIKRKIPSLILFTVATVLISRIPKNHYEIYKYTHIIIIYGAIFLAFVILCHFFSSVKKEGVKTSE</sequence>
<evidence type="ECO:0000256" key="8">
    <source>
        <dbReference type="SAM" id="Phobius"/>
    </source>
</evidence>
<accession>A0ABV4BR85</accession>
<feature type="transmembrane region" description="Helical" evidence="8">
    <location>
        <begin position="84"/>
        <end position="106"/>
    </location>
</feature>
<evidence type="ECO:0000256" key="5">
    <source>
        <dbReference type="ARBA" id="ARBA00022692"/>
    </source>
</evidence>
<feature type="transmembrane region" description="Helical" evidence="8">
    <location>
        <begin position="219"/>
        <end position="240"/>
    </location>
</feature>
<protein>
    <submittedName>
        <fullName evidence="9">GerAB/ArcD/ProY family transporter</fullName>
    </submittedName>
</protein>
<feature type="transmembrane region" description="Helical" evidence="8">
    <location>
        <begin position="118"/>
        <end position="136"/>
    </location>
</feature>
<organism evidence="9 10">
    <name type="scientific">Clostridium moutaii</name>
    <dbReference type="NCBI Taxonomy" id="3240932"/>
    <lineage>
        <taxon>Bacteria</taxon>
        <taxon>Bacillati</taxon>
        <taxon>Bacillota</taxon>
        <taxon>Clostridia</taxon>
        <taxon>Eubacteriales</taxon>
        <taxon>Clostridiaceae</taxon>
        <taxon>Clostridium</taxon>
    </lineage>
</organism>
<keyword evidence="7 8" id="KW-0472">Membrane</keyword>
<comment type="caution">
    <text evidence="9">The sequence shown here is derived from an EMBL/GenBank/DDBJ whole genome shotgun (WGS) entry which is preliminary data.</text>
</comment>
<dbReference type="PANTHER" id="PTHR34975:SF2">
    <property type="entry name" value="SPORE GERMINATION PROTEIN A2"/>
    <property type="match status" value="1"/>
</dbReference>
<dbReference type="Pfam" id="PF03845">
    <property type="entry name" value="Spore_permease"/>
    <property type="match status" value="1"/>
</dbReference>
<dbReference type="RefSeq" id="WP_369705189.1">
    <property type="nucleotide sequence ID" value="NZ_JBGEWD010000016.1"/>
</dbReference>
<dbReference type="InterPro" id="IPR004761">
    <property type="entry name" value="Spore_GerAB"/>
</dbReference>
<feature type="transmembrane region" description="Helical" evidence="8">
    <location>
        <begin position="269"/>
        <end position="292"/>
    </location>
</feature>
<evidence type="ECO:0000256" key="4">
    <source>
        <dbReference type="ARBA" id="ARBA00022544"/>
    </source>
</evidence>
<evidence type="ECO:0000256" key="1">
    <source>
        <dbReference type="ARBA" id="ARBA00004141"/>
    </source>
</evidence>
<keyword evidence="6 8" id="KW-1133">Transmembrane helix</keyword>
<reference evidence="9 10" key="1">
    <citation type="submission" date="2024-08" db="EMBL/GenBank/DDBJ databases">
        <title>Clostridium lapicellarii sp. nov., and Clostridium renhuaiense sp. nov., two species isolated from the mud in a fermentation cellar used for producing sauce-flavour Chinese liquors.</title>
        <authorList>
            <person name="Yang F."/>
            <person name="Wang H."/>
            <person name="Chen L.Q."/>
            <person name="Zhou N."/>
            <person name="Lu J.J."/>
            <person name="Pu X.X."/>
            <person name="Wan B."/>
            <person name="Wang L."/>
            <person name="Liu S.J."/>
        </authorList>
    </citation>
    <scope>NUCLEOTIDE SEQUENCE [LARGE SCALE GENOMIC DNA]</scope>
    <source>
        <strain evidence="9 10">MT-5</strain>
    </source>
</reference>
<dbReference type="PANTHER" id="PTHR34975">
    <property type="entry name" value="SPORE GERMINATION PROTEIN A2"/>
    <property type="match status" value="1"/>
</dbReference>
<gene>
    <name evidence="9" type="ORF">AB8U03_14015</name>
</gene>
<proteinExistence type="inferred from homology"/>
<keyword evidence="5 8" id="KW-0812">Transmembrane</keyword>
<comment type="similarity">
    <text evidence="2">Belongs to the amino acid-polyamine-organocation (APC) superfamily. Spore germination protein (SGP) (TC 2.A.3.9) family.</text>
</comment>
<dbReference type="NCBIfam" id="TIGR00912">
    <property type="entry name" value="2A0309"/>
    <property type="match status" value="1"/>
</dbReference>
<dbReference type="Gene3D" id="1.20.1740.10">
    <property type="entry name" value="Amino acid/polyamine transporter I"/>
    <property type="match status" value="1"/>
</dbReference>
<evidence type="ECO:0000256" key="6">
    <source>
        <dbReference type="ARBA" id="ARBA00022989"/>
    </source>
</evidence>